<protein>
    <submittedName>
        <fullName evidence="2">Uncharacterized protein</fullName>
    </submittedName>
</protein>
<dbReference type="EMBL" id="VRTY01000194">
    <property type="protein sequence ID" value="TXK20946.1"/>
    <property type="molecule type" value="Genomic_DNA"/>
</dbReference>
<reference evidence="2 3" key="1">
    <citation type="submission" date="2019-08" db="EMBL/GenBank/DDBJ databases">
        <authorList>
            <person name="Shi S."/>
        </authorList>
    </citation>
    <scope>NUCLEOTIDE SEQUENCE [LARGE SCALE GENOMIC DNA]</scope>
    <source>
        <strain evidence="2 3">GY10130</strain>
    </source>
</reference>
<keyword evidence="3" id="KW-1185">Reference proteome</keyword>
<evidence type="ECO:0000313" key="2">
    <source>
        <dbReference type="EMBL" id="TXK20946.1"/>
    </source>
</evidence>
<dbReference type="Proteomes" id="UP000321926">
    <property type="component" value="Unassembled WGS sequence"/>
</dbReference>
<keyword evidence="1" id="KW-0732">Signal</keyword>
<sequence>MTKHLLYHLLLLCCVVAYISACNNPDSSTRKGSATPPATPDSLEALQEEHQRKSNTPGTDTMSFATAFSHFFDALQASDTLTLQHYIDPENGLWVIEQPGAMPKMTHVQDLKTFRREYQQRSFFTIKTELPTCELQQEPFPNFDCAAMDQGRSGYTKDGCFASPDATAFQKTNIWDHASLTGTELRQVHATLPLLHHSVLHTQSSFRFHFGFSKGRWHLYFADLRIPCSA</sequence>
<dbReference type="AlphaFoldDB" id="A0A5C8IJ45"/>
<gene>
    <name evidence="2" type="ORF">FVR03_23915</name>
</gene>
<dbReference type="OrthoDB" id="875353at2"/>
<feature type="chain" id="PRO_5022865643" evidence="1">
    <location>
        <begin position="22"/>
        <end position="230"/>
    </location>
</feature>
<accession>A0A5C8IJ45</accession>
<dbReference type="RefSeq" id="WP_147924290.1">
    <property type="nucleotide sequence ID" value="NZ_VRTY01000194.1"/>
</dbReference>
<name>A0A5C8IJ45_9BACT</name>
<comment type="caution">
    <text evidence="2">The sequence shown here is derived from an EMBL/GenBank/DDBJ whole genome shotgun (WGS) entry which is preliminary data.</text>
</comment>
<feature type="signal peptide" evidence="1">
    <location>
        <begin position="1"/>
        <end position="21"/>
    </location>
</feature>
<proteinExistence type="predicted"/>
<evidence type="ECO:0000256" key="1">
    <source>
        <dbReference type="SAM" id="SignalP"/>
    </source>
</evidence>
<evidence type="ECO:0000313" key="3">
    <source>
        <dbReference type="Proteomes" id="UP000321926"/>
    </source>
</evidence>
<organism evidence="2 3">
    <name type="scientific">Pontibacter qinzhouensis</name>
    <dbReference type="NCBI Taxonomy" id="2603253"/>
    <lineage>
        <taxon>Bacteria</taxon>
        <taxon>Pseudomonadati</taxon>
        <taxon>Bacteroidota</taxon>
        <taxon>Cytophagia</taxon>
        <taxon>Cytophagales</taxon>
        <taxon>Hymenobacteraceae</taxon>
        <taxon>Pontibacter</taxon>
    </lineage>
</organism>